<proteinExistence type="predicted"/>
<comment type="caution">
    <text evidence="1">The sequence shown here is derived from an EMBL/GenBank/DDBJ whole genome shotgun (WGS) entry which is preliminary data.</text>
</comment>
<evidence type="ECO:0000313" key="1">
    <source>
        <dbReference type="EMBL" id="PUW99256.1"/>
    </source>
</evidence>
<organism evidence="1 2">
    <name type="scientific">Cronobacter malonaticus</name>
    <dbReference type="NCBI Taxonomy" id="413503"/>
    <lineage>
        <taxon>Bacteria</taxon>
        <taxon>Pseudomonadati</taxon>
        <taxon>Pseudomonadota</taxon>
        <taxon>Gammaproteobacteria</taxon>
        <taxon>Enterobacterales</taxon>
        <taxon>Enterobacteriaceae</taxon>
        <taxon>Cronobacter</taxon>
    </lineage>
</organism>
<accession>A0ABX5JWU4</accession>
<name>A0ABX5JWU4_9ENTR</name>
<keyword evidence="2" id="KW-1185">Reference proteome</keyword>
<sequence length="176" mass="20283">MFVGFVVGVFLFLKLSSKNSIHHDDTSAIDTGIRNVENVNSRGLKKTTIKDDEKKELIASFEKYSEKNKNPLLKVFVYSNGLLLCELINKNNGYDCFTRKLNMTRMNDLQTALENVFLHDGTEFITGVNLRYFKLRFFSDNARRHSEIVVGNFNEPKLLRLKNIIIDAFPVVARKM</sequence>
<reference evidence="1 2" key="1">
    <citation type="submission" date="2016-12" db="EMBL/GenBank/DDBJ databases">
        <title>Analysis of the Molecular Diversity Among Cronobacter Species Isolated from Filth Flies Using a Pan Genomic DNA Microarray.</title>
        <authorList>
            <person name="Pava-Ripoll M."/>
            <person name="Tall B."/>
            <person name="Farber J."/>
            <person name="Fanning S."/>
            <person name="Lehner A."/>
            <person name="Stephan R."/>
            <person name="Pagotto F."/>
            <person name="Iverson C."/>
            <person name="Ziobro G."/>
            <person name="Miller A."/>
            <person name="Pearson R."/>
            <person name="Yan Q."/>
            <person name="Kim M."/>
            <person name="Jeong S."/>
            <person name="Park J."/>
            <person name="Jun S."/>
            <person name="Choi H."/>
            <person name="Chung T."/>
            <person name="Yoo Y."/>
            <person name="Park E."/>
            <person name="Hwang S."/>
            <person name="Lee B."/>
            <person name="Sathyamoorthy V."/>
            <person name="Carter L."/>
            <person name="Mammel M."/>
            <person name="Jackson S."/>
            <person name="Kothary M."/>
            <person name="Patel I."/>
            <person name="Grim C."/>
            <person name="Gopinath G."/>
            <person name="Gangiredla J."/>
            <person name="Chase H."/>
        </authorList>
    </citation>
    <scope>NUCLEOTIDE SEQUENCE [LARGE SCALE GENOMIC DNA]</scope>
    <source>
        <strain evidence="1 2">MOD1-Md25g</strain>
    </source>
</reference>
<dbReference type="EMBL" id="MSAC01000081">
    <property type="protein sequence ID" value="PUW99256.1"/>
    <property type="molecule type" value="Genomic_DNA"/>
</dbReference>
<evidence type="ECO:0000313" key="2">
    <source>
        <dbReference type="Proteomes" id="UP000244731"/>
    </source>
</evidence>
<gene>
    <name evidence="1" type="ORF">AUM46_21540</name>
</gene>
<dbReference type="Proteomes" id="UP000244731">
    <property type="component" value="Unassembled WGS sequence"/>
</dbReference>
<protein>
    <submittedName>
        <fullName evidence="1">Uncharacterized protein</fullName>
    </submittedName>
</protein>